<feature type="compositionally biased region" description="Polar residues" evidence="1">
    <location>
        <begin position="70"/>
        <end position="81"/>
    </location>
</feature>
<sequence length="353" mass="38336">MDATTTLSTLLRRELAGETGDAQRVLFSRLLNHLATQSRPSSLSSSSSTAETVENLDESIAAGGDPSFAASPSINTTTTSSDSYALASEYDCLVNTPEPSISEATGVTAERVLGPGVAYETDDEDRDLTRLYNGISDATDESAEQDENEESESDDYEDDMAARDLEDNSDIDDSGNPSDLSELDEVAGYALGLSRRRRQSLNHMRMTGRLSRLRLDIAGLRRRLRRAHQVPQSPSSPVPQIEVTGNWTTAAASVPSLRVYNWGLFTSPSTTTSSAAANSPWSYLHQLQLSWQQQQQQQLLLLQQHTQMQQPISIQGRAPAVYTHEYDSAGTRLFTAGGPIASACNGSVAAIWE</sequence>
<feature type="compositionally biased region" description="Acidic residues" evidence="1">
    <location>
        <begin position="138"/>
        <end position="157"/>
    </location>
</feature>
<reference evidence="2" key="1">
    <citation type="submission" date="2018-11" db="EMBL/GenBank/DDBJ databases">
        <authorList>
            <consortium name="Pathogen Informatics"/>
        </authorList>
    </citation>
    <scope>NUCLEOTIDE SEQUENCE</scope>
</reference>
<dbReference type="OrthoDB" id="9610195at2759"/>
<gene>
    <name evidence="2" type="ORF">PXEA_LOCUS3890</name>
</gene>
<evidence type="ECO:0000313" key="2">
    <source>
        <dbReference type="EMBL" id="VEL10450.1"/>
    </source>
</evidence>
<name>A0A448WFD4_9PLAT</name>
<dbReference type="Proteomes" id="UP000784294">
    <property type="component" value="Unassembled WGS sequence"/>
</dbReference>
<accession>A0A448WFD4</accession>
<dbReference type="AlphaFoldDB" id="A0A448WFD4"/>
<feature type="region of interest" description="Disordered" evidence="1">
    <location>
        <begin position="135"/>
        <end position="157"/>
    </location>
</feature>
<feature type="region of interest" description="Disordered" evidence="1">
    <location>
        <begin position="61"/>
        <end position="81"/>
    </location>
</feature>
<organism evidence="2 3">
    <name type="scientific">Protopolystoma xenopodis</name>
    <dbReference type="NCBI Taxonomy" id="117903"/>
    <lineage>
        <taxon>Eukaryota</taxon>
        <taxon>Metazoa</taxon>
        <taxon>Spiralia</taxon>
        <taxon>Lophotrochozoa</taxon>
        <taxon>Platyhelminthes</taxon>
        <taxon>Monogenea</taxon>
        <taxon>Polyopisthocotylea</taxon>
        <taxon>Polystomatidea</taxon>
        <taxon>Polystomatidae</taxon>
        <taxon>Protopolystoma</taxon>
    </lineage>
</organism>
<evidence type="ECO:0000313" key="3">
    <source>
        <dbReference type="Proteomes" id="UP000784294"/>
    </source>
</evidence>
<evidence type="ECO:0000256" key="1">
    <source>
        <dbReference type="SAM" id="MobiDB-lite"/>
    </source>
</evidence>
<dbReference type="EMBL" id="CAAALY010009040">
    <property type="protein sequence ID" value="VEL10450.1"/>
    <property type="molecule type" value="Genomic_DNA"/>
</dbReference>
<keyword evidence="3" id="KW-1185">Reference proteome</keyword>
<proteinExistence type="predicted"/>
<protein>
    <submittedName>
        <fullName evidence="2">Uncharacterized protein</fullName>
    </submittedName>
</protein>
<comment type="caution">
    <text evidence="2">The sequence shown here is derived from an EMBL/GenBank/DDBJ whole genome shotgun (WGS) entry which is preliminary data.</text>
</comment>